<name>A0AAD5S4V4_9FUNG</name>
<organism evidence="2 3">
    <name type="scientific">Rhizophlyctis rosea</name>
    <dbReference type="NCBI Taxonomy" id="64517"/>
    <lineage>
        <taxon>Eukaryota</taxon>
        <taxon>Fungi</taxon>
        <taxon>Fungi incertae sedis</taxon>
        <taxon>Chytridiomycota</taxon>
        <taxon>Chytridiomycota incertae sedis</taxon>
        <taxon>Chytridiomycetes</taxon>
        <taxon>Rhizophlyctidales</taxon>
        <taxon>Rhizophlyctidaceae</taxon>
        <taxon>Rhizophlyctis</taxon>
    </lineage>
</organism>
<comment type="caution">
    <text evidence="2">The sequence shown here is derived from an EMBL/GenBank/DDBJ whole genome shotgun (WGS) entry which is preliminary data.</text>
</comment>
<dbReference type="EMBL" id="JADGJD010001198">
    <property type="protein sequence ID" value="KAJ3046146.1"/>
    <property type="molecule type" value="Genomic_DNA"/>
</dbReference>
<evidence type="ECO:0000256" key="1">
    <source>
        <dbReference type="SAM" id="MobiDB-lite"/>
    </source>
</evidence>
<gene>
    <name evidence="2" type="ORF">HK097_001013</name>
</gene>
<sequence>MSFDWAAVDQRERNKLDRDRQLKEFLRVQQEEAKDRKIRERREGLDDVKRIISGPGNLGAASAAEAPRAVGGIKR</sequence>
<feature type="region of interest" description="Disordered" evidence="1">
    <location>
        <begin position="50"/>
        <end position="75"/>
    </location>
</feature>
<accession>A0AAD5S4V4</accession>
<evidence type="ECO:0000313" key="3">
    <source>
        <dbReference type="Proteomes" id="UP001212841"/>
    </source>
</evidence>
<reference evidence="2" key="1">
    <citation type="submission" date="2020-05" db="EMBL/GenBank/DDBJ databases">
        <title>Phylogenomic resolution of chytrid fungi.</title>
        <authorList>
            <person name="Stajich J.E."/>
            <person name="Amses K."/>
            <person name="Simmons R."/>
            <person name="Seto K."/>
            <person name="Myers J."/>
            <person name="Bonds A."/>
            <person name="Quandt C.A."/>
            <person name="Barry K."/>
            <person name="Liu P."/>
            <person name="Grigoriev I."/>
            <person name="Longcore J.E."/>
            <person name="James T.Y."/>
        </authorList>
    </citation>
    <scope>NUCLEOTIDE SEQUENCE</scope>
    <source>
        <strain evidence="2">JEL0318</strain>
    </source>
</reference>
<keyword evidence="3" id="KW-1185">Reference proteome</keyword>
<dbReference type="Proteomes" id="UP001212841">
    <property type="component" value="Unassembled WGS sequence"/>
</dbReference>
<proteinExistence type="predicted"/>
<protein>
    <submittedName>
        <fullName evidence="2">Uncharacterized protein</fullName>
    </submittedName>
</protein>
<evidence type="ECO:0000313" key="2">
    <source>
        <dbReference type="EMBL" id="KAJ3046146.1"/>
    </source>
</evidence>
<dbReference type="AlphaFoldDB" id="A0AAD5S4V4"/>